<dbReference type="OrthoDB" id="9782160at2"/>
<name>A0A327VS20_9BACT</name>
<keyword evidence="4" id="KW-0503">Monooxygenase</keyword>
<dbReference type="EMBL" id="QLMA01000007">
    <property type="protein sequence ID" value="RAJ77336.1"/>
    <property type="molecule type" value="Genomic_DNA"/>
</dbReference>
<keyword evidence="1" id="KW-0285">Flavoprotein</keyword>
<keyword evidence="7" id="KW-1185">Reference proteome</keyword>
<evidence type="ECO:0000313" key="6">
    <source>
        <dbReference type="EMBL" id="RAJ77336.1"/>
    </source>
</evidence>
<dbReference type="PANTHER" id="PTHR47178:SF5">
    <property type="entry name" value="FAD-BINDING DOMAIN-CONTAINING PROTEIN"/>
    <property type="match status" value="1"/>
</dbReference>
<reference evidence="6 7" key="1">
    <citation type="submission" date="2018-06" db="EMBL/GenBank/DDBJ databases">
        <title>Genomic Encyclopedia of Archaeal and Bacterial Type Strains, Phase II (KMG-II): from individual species to whole genera.</title>
        <authorList>
            <person name="Goeker M."/>
        </authorList>
    </citation>
    <scope>NUCLEOTIDE SEQUENCE [LARGE SCALE GENOMIC DNA]</scope>
    <source>
        <strain evidence="6 7">DSM 29821</strain>
    </source>
</reference>
<proteinExistence type="predicted"/>
<comment type="caution">
    <text evidence="6">The sequence shown here is derived from an EMBL/GenBank/DDBJ whole genome shotgun (WGS) entry which is preliminary data.</text>
</comment>
<accession>A0A327VS20</accession>
<dbReference type="GO" id="GO:0004497">
    <property type="term" value="F:monooxygenase activity"/>
    <property type="evidence" value="ECO:0007669"/>
    <property type="project" value="UniProtKB-KW"/>
</dbReference>
<dbReference type="GO" id="GO:0071949">
    <property type="term" value="F:FAD binding"/>
    <property type="evidence" value="ECO:0007669"/>
    <property type="project" value="InterPro"/>
</dbReference>
<dbReference type="AlphaFoldDB" id="A0A327VS20"/>
<feature type="domain" description="FAD-binding" evidence="5">
    <location>
        <begin position="316"/>
        <end position="370"/>
    </location>
</feature>
<evidence type="ECO:0000259" key="5">
    <source>
        <dbReference type="Pfam" id="PF01494"/>
    </source>
</evidence>
<evidence type="ECO:0000256" key="2">
    <source>
        <dbReference type="ARBA" id="ARBA00022827"/>
    </source>
</evidence>
<dbReference type="SUPFAM" id="SSF51905">
    <property type="entry name" value="FAD/NAD(P)-binding domain"/>
    <property type="match status" value="1"/>
</dbReference>
<dbReference type="RefSeq" id="WP_111593938.1">
    <property type="nucleotide sequence ID" value="NZ_QLMA01000007.1"/>
</dbReference>
<evidence type="ECO:0000256" key="3">
    <source>
        <dbReference type="ARBA" id="ARBA00023002"/>
    </source>
</evidence>
<sequence length="399" mass="42930">MKKIQVAIAGAGLGGLCLASGLRQQGIDVDVFERDEAINSRTQGYRIRIDLTGQRALASCFPPDRYALFRDTCAIPVAGVRTLTSALKSLDDKQIYSWMDSEHEEAADLKAHRLTMREILMADILPNIHFNKSAESWEENSDGRTTLHFKDGTAHSCDVLVIADGVNSLLARQLFPDSAPIDTGSVCLYGTTLQGNEAIAAILQRGTTAIFDTGLAVIIDAMQFSDSQSVHAARHQVDFPLSDIGNYMYWALIGTREAFGLDAAHTLRFSEEALRELVLTRTGAWAPGLRALFEHADIPGAMMIPVRTARPLVPRETGRVTGLGDALHVMSPAAGLGANTALQDAALLSACLGKAAAGEYSVNAAITDYERKMITYSGAAIRASLEGGQQLFGQHADVI</sequence>
<keyword evidence="3" id="KW-0560">Oxidoreductase</keyword>
<keyword evidence="2" id="KW-0274">FAD</keyword>
<dbReference type="Gene3D" id="3.50.50.60">
    <property type="entry name" value="FAD/NAD(P)-binding domain"/>
    <property type="match status" value="1"/>
</dbReference>
<protein>
    <submittedName>
        <fullName evidence="6">2-polyprenyl-6-methoxyphenol hydroxylase-like FAD-dependent oxidoreductase</fullName>
    </submittedName>
</protein>
<evidence type="ECO:0000256" key="4">
    <source>
        <dbReference type="ARBA" id="ARBA00023033"/>
    </source>
</evidence>
<dbReference type="InterPro" id="IPR036188">
    <property type="entry name" value="FAD/NAD-bd_sf"/>
</dbReference>
<gene>
    <name evidence="6" type="ORF">CLV59_107103</name>
</gene>
<dbReference type="InterPro" id="IPR002938">
    <property type="entry name" value="FAD-bd"/>
</dbReference>
<evidence type="ECO:0000313" key="7">
    <source>
        <dbReference type="Proteomes" id="UP000249819"/>
    </source>
</evidence>
<dbReference type="PANTHER" id="PTHR47178">
    <property type="entry name" value="MONOOXYGENASE, FAD-BINDING"/>
    <property type="match status" value="1"/>
</dbReference>
<dbReference type="Pfam" id="PF13450">
    <property type="entry name" value="NAD_binding_8"/>
    <property type="match status" value="1"/>
</dbReference>
<dbReference type="PRINTS" id="PR00420">
    <property type="entry name" value="RNGMNOXGNASE"/>
</dbReference>
<organism evidence="6 7">
    <name type="scientific">Chitinophaga dinghuensis</name>
    <dbReference type="NCBI Taxonomy" id="1539050"/>
    <lineage>
        <taxon>Bacteria</taxon>
        <taxon>Pseudomonadati</taxon>
        <taxon>Bacteroidota</taxon>
        <taxon>Chitinophagia</taxon>
        <taxon>Chitinophagales</taxon>
        <taxon>Chitinophagaceae</taxon>
        <taxon>Chitinophaga</taxon>
    </lineage>
</organism>
<dbReference type="Pfam" id="PF01494">
    <property type="entry name" value="FAD_binding_3"/>
    <property type="match status" value="1"/>
</dbReference>
<evidence type="ECO:0000256" key="1">
    <source>
        <dbReference type="ARBA" id="ARBA00022630"/>
    </source>
</evidence>
<dbReference type="Proteomes" id="UP000249819">
    <property type="component" value="Unassembled WGS sequence"/>
</dbReference>